<dbReference type="GeneTree" id="ENSGT01030000234532"/>
<keyword evidence="3" id="KW-0813">Transport</keyword>
<dbReference type="InterPro" id="IPR004837">
    <property type="entry name" value="NaCa_Exmemb"/>
</dbReference>
<dbReference type="PANTHER" id="PTHR10846">
    <property type="entry name" value="SODIUM/POTASSIUM/CALCIUM EXCHANGER"/>
    <property type="match status" value="1"/>
</dbReference>
<dbReference type="GO" id="GO:0005262">
    <property type="term" value="F:calcium channel activity"/>
    <property type="evidence" value="ECO:0007669"/>
    <property type="project" value="TreeGrafter"/>
</dbReference>
<feature type="transmembrane region" description="Helical" evidence="18">
    <location>
        <begin position="134"/>
        <end position="156"/>
    </location>
</feature>
<evidence type="ECO:0000256" key="12">
    <source>
        <dbReference type="ARBA" id="ARBA00022989"/>
    </source>
</evidence>
<organism evidence="20">
    <name type="scientific">Pundamilia nyererei</name>
    <dbReference type="NCBI Taxonomy" id="303518"/>
    <lineage>
        <taxon>Eukaryota</taxon>
        <taxon>Metazoa</taxon>
        <taxon>Chordata</taxon>
        <taxon>Craniata</taxon>
        <taxon>Vertebrata</taxon>
        <taxon>Euteleostomi</taxon>
        <taxon>Actinopterygii</taxon>
        <taxon>Neopterygii</taxon>
        <taxon>Teleostei</taxon>
        <taxon>Neoteleostei</taxon>
        <taxon>Acanthomorphata</taxon>
        <taxon>Ovalentaria</taxon>
        <taxon>Cichlomorphae</taxon>
        <taxon>Cichliformes</taxon>
        <taxon>Cichlidae</taxon>
        <taxon>African cichlids</taxon>
        <taxon>Pseudocrenilabrinae</taxon>
        <taxon>Haplochromini</taxon>
        <taxon>Pundamilia</taxon>
    </lineage>
</organism>
<evidence type="ECO:0000256" key="18">
    <source>
        <dbReference type="SAM" id="Phobius"/>
    </source>
</evidence>
<keyword evidence="15 18" id="KW-0472">Membrane</keyword>
<dbReference type="InterPro" id="IPR004481">
    <property type="entry name" value="K/Na/Ca-exchanger"/>
</dbReference>
<keyword evidence="12 18" id="KW-1133">Transmembrane helix</keyword>
<evidence type="ECO:0000256" key="11">
    <source>
        <dbReference type="ARBA" id="ARBA00022958"/>
    </source>
</evidence>
<dbReference type="GO" id="GO:0015293">
    <property type="term" value="F:symporter activity"/>
    <property type="evidence" value="ECO:0007669"/>
    <property type="project" value="UniProtKB-KW"/>
</dbReference>
<dbReference type="Ensembl" id="ENSPNYT00000021177.1">
    <property type="protein sequence ID" value="ENSPNYP00000020675.1"/>
    <property type="gene ID" value="ENSPNYG00000015590.1"/>
</dbReference>
<evidence type="ECO:0000259" key="19">
    <source>
        <dbReference type="Pfam" id="PF01699"/>
    </source>
</evidence>
<evidence type="ECO:0000256" key="5">
    <source>
        <dbReference type="ARBA" id="ARBA00022538"/>
    </source>
</evidence>
<accession>A0A3B4GCM3</accession>
<dbReference type="Pfam" id="PF01699">
    <property type="entry name" value="Na_Ca_ex"/>
    <property type="match status" value="2"/>
</dbReference>
<evidence type="ECO:0000256" key="3">
    <source>
        <dbReference type="ARBA" id="ARBA00022448"/>
    </source>
</evidence>
<evidence type="ECO:0000256" key="2">
    <source>
        <dbReference type="ARBA" id="ARBA00005364"/>
    </source>
</evidence>
<feature type="transmembrane region" description="Helical" evidence="18">
    <location>
        <begin position="106"/>
        <end position="127"/>
    </location>
</feature>
<feature type="transmembrane region" description="Helical" evidence="18">
    <location>
        <begin position="328"/>
        <end position="346"/>
    </location>
</feature>
<dbReference type="GO" id="GO:0006874">
    <property type="term" value="P:intracellular calcium ion homeostasis"/>
    <property type="evidence" value="ECO:0007669"/>
    <property type="project" value="TreeGrafter"/>
</dbReference>
<name>A0A3B4GCM3_9CICH</name>
<protein>
    <submittedName>
        <fullName evidence="20">Solute carrier family 24 member 6a</fullName>
    </submittedName>
</protein>
<comment type="similarity">
    <text evidence="2">Belongs to the Ca(2+):cation antiporter (CaCA) (TC 2.A.19) family. SLC24A subfamily.</text>
</comment>
<feature type="transmembrane region" description="Helical" evidence="18">
    <location>
        <begin position="293"/>
        <end position="316"/>
    </location>
</feature>
<sequence>MIIAFVASGCFAGTSDFSSITTLWTSAHLMLQPYWNYTLSIFSQAISEFPEDVFTVDQRRQGAVLLHALCAIYMFHALAIVCDVYFVPSLEKVSENLQLSQDVAGATFMAAGSSAPELFTSLIAVFITKGDVGVGTIVGSAVFNILVIIGICGIFAGQPIALSWWPLFRDAVFYILSIVVWETIILISMYGLYIIIMKTPLGKLVGVCVFHLVCAFLSVFIMFSDGWCVRLKWLLSWPVSVLLYCTIPDCNLPRWERWYLLTFLSSTLWIAFFSYLMVWMVTIISYTFGIPDVIMGITFLAAGTSVPDCMASLIVARQGMGDMAVSNSIGSNIFDVLLGLGFPWALRTLIVSYGSVVTSAVLCTSVSVLLLICKLVLCVHMNHWRLDRRLGVCLLLLYAVFLLCSVGFEQL</sequence>
<keyword evidence="13" id="KW-0915">Sodium</keyword>
<feature type="domain" description="Sodium/calcium exchanger membrane region" evidence="19">
    <location>
        <begin position="68"/>
        <end position="221"/>
    </location>
</feature>
<keyword evidence="10" id="KW-0769">Symport</keyword>
<evidence type="ECO:0000256" key="6">
    <source>
        <dbReference type="ARBA" id="ARBA00022568"/>
    </source>
</evidence>
<evidence type="ECO:0000256" key="13">
    <source>
        <dbReference type="ARBA" id="ARBA00023053"/>
    </source>
</evidence>
<evidence type="ECO:0000256" key="8">
    <source>
        <dbReference type="ARBA" id="ARBA00022729"/>
    </source>
</evidence>
<keyword evidence="7 18" id="KW-0812">Transmembrane</keyword>
<keyword evidence="4" id="KW-0050">Antiport</keyword>
<keyword evidence="14" id="KW-0406">Ion transport</keyword>
<dbReference type="FunFam" id="1.20.1420.30:FF:000009">
    <property type="entry name" value="sodium/potassium/calcium exchanger 5 isoform X2"/>
    <property type="match status" value="1"/>
</dbReference>
<proteinExistence type="inferred from homology"/>
<feature type="domain" description="Sodium/calcium exchanger membrane region" evidence="19">
    <location>
        <begin position="259"/>
        <end position="405"/>
    </location>
</feature>
<feature type="transmembrane region" description="Helical" evidence="18">
    <location>
        <begin position="352"/>
        <end position="377"/>
    </location>
</feature>
<evidence type="ECO:0000256" key="17">
    <source>
        <dbReference type="ARBA" id="ARBA00033627"/>
    </source>
</evidence>
<dbReference type="InterPro" id="IPR044880">
    <property type="entry name" value="NCX_ion-bd_dom_sf"/>
</dbReference>
<keyword evidence="5" id="KW-0633">Potassium transport</keyword>
<keyword evidence="8" id="KW-0732">Signal</keyword>
<evidence type="ECO:0000256" key="4">
    <source>
        <dbReference type="ARBA" id="ARBA00022449"/>
    </source>
</evidence>
<evidence type="ECO:0000256" key="9">
    <source>
        <dbReference type="ARBA" id="ARBA00022837"/>
    </source>
</evidence>
<evidence type="ECO:0000256" key="10">
    <source>
        <dbReference type="ARBA" id="ARBA00022847"/>
    </source>
</evidence>
<dbReference type="PANTHER" id="PTHR10846:SF28">
    <property type="entry name" value="SODIUM_POTASSIUM_CALCIUM EXCHANGER 3-LIKE ISOFORM X1"/>
    <property type="match status" value="1"/>
</dbReference>
<keyword evidence="16" id="KW-0739">Sodium transport</keyword>
<evidence type="ECO:0000256" key="16">
    <source>
        <dbReference type="ARBA" id="ARBA00023201"/>
    </source>
</evidence>
<reference evidence="20" key="1">
    <citation type="submission" date="2023-09" db="UniProtKB">
        <authorList>
            <consortium name="Ensembl"/>
        </authorList>
    </citation>
    <scope>IDENTIFICATION</scope>
</reference>
<feature type="transmembrane region" description="Helical" evidence="18">
    <location>
        <begin position="204"/>
        <end position="223"/>
    </location>
</feature>
<evidence type="ECO:0000256" key="15">
    <source>
        <dbReference type="ARBA" id="ARBA00023136"/>
    </source>
</evidence>
<evidence type="ECO:0000256" key="7">
    <source>
        <dbReference type="ARBA" id="ARBA00022692"/>
    </source>
</evidence>
<dbReference type="GO" id="GO:0005886">
    <property type="term" value="C:plasma membrane"/>
    <property type="evidence" value="ECO:0007669"/>
    <property type="project" value="TreeGrafter"/>
</dbReference>
<evidence type="ECO:0000313" key="20">
    <source>
        <dbReference type="Ensembl" id="ENSPNYP00000020675.1"/>
    </source>
</evidence>
<dbReference type="GO" id="GO:0008273">
    <property type="term" value="F:calcium, potassium:sodium antiporter activity"/>
    <property type="evidence" value="ECO:0007669"/>
    <property type="project" value="TreeGrafter"/>
</dbReference>
<feature type="transmembrane region" description="Helical" evidence="18">
    <location>
        <begin position="229"/>
        <end position="247"/>
    </location>
</feature>
<feature type="transmembrane region" description="Helical" evidence="18">
    <location>
        <begin position="62"/>
        <end position="86"/>
    </location>
</feature>
<dbReference type="FunFam" id="1.20.1420.30:FF:000037">
    <property type="entry name" value="Predicted protein"/>
    <property type="match status" value="1"/>
</dbReference>
<keyword evidence="11" id="KW-0630">Potassium</keyword>
<dbReference type="NCBIfam" id="TIGR00367">
    <property type="entry name" value="calcium/sodium antiporter"/>
    <property type="match status" value="1"/>
</dbReference>
<keyword evidence="6" id="KW-0109">Calcium transport</keyword>
<feature type="transmembrane region" description="Helical" evidence="18">
    <location>
        <begin position="171"/>
        <end position="192"/>
    </location>
</feature>
<dbReference type="Gene3D" id="1.20.1420.30">
    <property type="entry name" value="NCX, central ion-binding region"/>
    <property type="match status" value="2"/>
</dbReference>
<feature type="transmembrane region" description="Helical" evidence="18">
    <location>
        <begin position="259"/>
        <end position="281"/>
    </location>
</feature>
<keyword evidence="9" id="KW-0106">Calcium</keyword>
<evidence type="ECO:0000256" key="14">
    <source>
        <dbReference type="ARBA" id="ARBA00023065"/>
    </source>
</evidence>
<dbReference type="AlphaFoldDB" id="A0A3B4GCM3"/>
<comment type="subcellular location">
    <subcellularLocation>
        <location evidence="1">Membrane</location>
        <topology evidence="1">Multi-pass membrane protein</topology>
    </subcellularLocation>
</comment>
<comment type="catalytic activity">
    <reaction evidence="17">
        <text>Ca(2+)(out) + K(+)(out) + 4 Na(+)(in) = Ca(2+)(in) + K(+)(in) + 4 Na(+)(out)</text>
        <dbReference type="Rhea" id="RHEA:69967"/>
        <dbReference type="ChEBI" id="CHEBI:29101"/>
        <dbReference type="ChEBI" id="CHEBI:29103"/>
        <dbReference type="ChEBI" id="CHEBI:29108"/>
    </reaction>
</comment>
<feature type="transmembrane region" description="Helical" evidence="18">
    <location>
        <begin position="389"/>
        <end position="408"/>
    </location>
</feature>
<evidence type="ECO:0000256" key="1">
    <source>
        <dbReference type="ARBA" id="ARBA00004141"/>
    </source>
</evidence>